<evidence type="ECO:0000313" key="2">
    <source>
        <dbReference type="EMBL" id="KAG5587656.1"/>
    </source>
</evidence>
<protein>
    <submittedName>
        <fullName evidence="2">Uncharacterized protein</fullName>
    </submittedName>
</protein>
<dbReference type="OrthoDB" id="8003956at2759"/>
<feature type="region of interest" description="Disordered" evidence="1">
    <location>
        <begin position="39"/>
        <end position="117"/>
    </location>
</feature>
<comment type="caution">
    <text evidence="2">The sequence shown here is derived from an EMBL/GenBank/DDBJ whole genome shotgun (WGS) entry which is preliminary data.</text>
</comment>
<name>A0A9J5XKV9_SOLCO</name>
<keyword evidence="3" id="KW-1185">Reference proteome</keyword>
<evidence type="ECO:0000313" key="3">
    <source>
        <dbReference type="Proteomes" id="UP000824120"/>
    </source>
</evidence>
<reference evidence="2 3" key="1">
    <citation type="submission" date="2020-09" db="EMBL/GenBank/DDBJ databases">
        <title>De no assembly of potato wild relative species, Solanum commersonii.</title>
        <authorList>
            <person name="Cho K."/>
        </authorList>
    </citation>
    <scope>NUCLEOTIDE SEQUENCE [LARGE SCALE GENOMIC DNA]</scope>
    <source>
        <strain evidence="2">LZ3.2</strain>
        <tissue evidence="2">Leaf</tissue>
    </source>
</reference>
<dbReference type="AlphaFoldDB" id="A0A9J5XKV9"/>
<proteinExistence type="predicted"/>
<sequence>MADFASTLNSVEKLNTSNYGSWSRECNITFSARNYRISSVDQTPHHQQMLKQQKGRRSKLERPCMLSLPTIKDEDKALFNKRQDYQKKRSSRPGRDKKNQHQRTQQQNKKAEGFNNRKMEKWYNYGKKGHYARTAGTGKLKVM</sequence>
<evidence type="ECO:0000256" key="1">
    <source>
        <dbReference type="SAM" id="MobiDB-lite"/>
    </source>
</evidence>
<accession>A0A9J5XKV9</accession>
<dbReference type="Proteomes" id="UP000824120">
    <property type="component" value="Chromosome 9"/>
</dbReference>
<feature type="compositionally biased region" description="Basic and acidic residues" evidence="1">
    <location>
        <begin position="71"/>
        <end position="99"/>
    </location>
</feature>
<gene>
    <name evidence="2" type="ORF">H5410_048090</name>
</gene>
<organism evidence="2 3">
    <name type="scientific">Solanum commersonii</name>
    <name type="common">Commerson's wild potato</name>
    <name type="synonym">Commerson's nightshade</name>
    <dbReference type="NCBI Taxonomy" id="4109"/>
    <lineage>
        <taxon>Eukaryota</taxon>
        <taxon>Viridiplantae</taxon>
        <taxon>Streptophyta</taxon>
        <taxon>Embryophyta</taxon>
        <taxon>Tracheophyta</taxon>
        <taxon>Spermatophyta</taxon>
        <taxon>Magnoliopsida</taxon>
        <taxon>eudicotyledons</taxon>
        <taxon>Gunneridae</taxon>
        <taxon>Pentapetalae</taxon>
        <taxon>asterids</taxon>
        <taxon>lamiids</taxon>
        <taxon>Solanales</taxon>
        <taxon>Solanaceae</taxon>
        <taxon>Solanoideae</taxon>
        <taxon>Solaneae</taxon>
        <taxon>Solanum</taxon>
    </lineage>
</organism>
<feature type="compositionally biased region" description="Polar residues" evidence="1">
    <location>
        <begin position="39"/>
        <end position="51"/>
    </location>
</feature>
<dbReference type="EMBL" id="JACXVP010000009">
    <property type="protein sequence ID" value="KAG5587656.1"/>
    <property type="molecule type" value="Genomic_DNA"/>
</dbReference>